<gene>
    <name evidence="5" type="primary">thpR</name>
    <name evidence="5" type="ORF">ENP62_02495</name>
    <name evidence="4" type="ORF">ENP94_04725</name>
    <name evidence="6" type="ORF">ENS16_06160</name>
</gene>
<dbReference type="NCBIfam" id="TIGR02258">
    <property type="entry name" value="2_5_ligase"/>
    <property type="match status" value="1"/>
</dbReference>
<feature type="domain" description="Phosphoesterase HXTX" evidence="3">
    <location>
        <begin position="103"/>
        <end position="176"/>
    </location>
</feature>
<feature type="active site" description="Proton donor" evidence="2">
    <location>
        <position position="45"/>
    </location>
</feature>
<evidence type="ECO:0000313" key="4">
    <source>
        <dbReference type="EMBL" id="HEA87300.1"/>
    </source>
</evidence>
<evidence type="ECO:0000256" key="2">
    <source>
        <dbReference type="HAMAP-Rule" id="MF_01940"/>
    </source>
</evidence>
<evidence type="ECO:0000313" key="5">
    <source>
        <dbReference type="EMBL" id="HEE18405.1"/>
    </source>
</evidence>
<dbReference type="GO" id="GO:0008664">
    <property type="term" value="F:RNA 2',3'-cyclic 3'-phosphodiesterase activity"/>
    <property type="evidence" value="ECO:0007669"/>
    <property type="project" value="UniProtKB-EC"/>
</dbReference>
<dbReference type="EC" id="3.1.4.58" evidence="2"/>
<dbReference type="PANTHER" id="PTHR35561:SF1">
    <property type="entry name" value="RNA 2',3'-CYCLIC PHOSPHODIESTERASE"/>
    <property type="match status" value="1"/>
</dbReference>
<dbReference type="GO" id="GO:0004113">
    <property type="term" value="F:2',3'-cyclic-nucleotide 3'-phosphodiesterase activity"/>
    <property type="evidence" value="ECO:0007669"/>
    <property type="project" value="InterPro"/>
</dbReference>
<evidence type="ECO:0000256" key="1">
    <source>
        <dbReference type="ARBA" id="ARBA00022801"/>
    </source>
</evidence>
<dbReference type="InterPro" id="IPR004175">
    <property type="entry name" value="RNA_CPDase"/>
</dbReference>
<dbReference type="InterPro" id="IPR009097">
    <property type="entry name" value="Cyclic_Pdiesterase"/>
</dbReference>
<keyword evidence="1 2" id="KW-0378">Hydrolase</keyword>
<comment type="function">
    <text evidence="2">Hydrolyzes RNA 2',3'-cyclic phosphodiester to an RNA 2'-phosphomonoester.</text>
</comment>
<comment type="catalytic activity">
    <reaction evidence="2">
        <text>a 3'-end 2',3'-cyclophospho-ribonucleotide-RNA + H2O = a 3'-end 2'-phospho-ribonucleotide-RNA + H(+)</text>
        <dbReference type="Rhea" id="RHEA:11828"/>
        <dbReference type="Rhea" id="RHEA-COMP:10464"/>
        <dbReference type="Rhea" id="RHEA-COMP:17353"/>
        <dbReference type="ChEBI" id="CHEBI:15377"/>
        <dbReference type="ChEBI" id="CHEBI:15378"/>
        <dbReference type="ChEBI" id="CHEBI:83064"/>
        <dbReference type="ChEBI" id="CHEBI:173113"/>
        <dbReference type="EC" id="3.1.4.58"/>
    </reaction>
</comment>
<dbReference type="SUPFAM" id="SSF55144">
    <property type="entry name" value="LigT-like"/>
    <property type="match status" value="1"/>
</dbReference>
<feature type="domain" description="Phosphoesterase HXTX" evidence="3">
    <location>
        <begin position="14"/>
        <end position="96"/>
    </location>
</feature>
<comment type="similarity">
    <text evidence="2">Belongs to the 2H phosphoesterase superfamily. ThpR family.</text>
</comment>
<evidence type="ECO:0000259" key="3">
    <source>
        <dbReference type="Pfam" id="PF02834"/>
    </source>
</evidence>
<proteinExistence type="inferred from homology"/>
<organism evidence="5">
    <name type="scientific">candidate division WOR-3 bacterium</name>
    <dbReference type="NCBI Taxonomy" id="2052148"/>
    <lineage>
        <taxon>Bacteria</taxon>
        <taxon>Bacteria division WOR-3</taxon>
    </lineage>
</organism>
<comment type="caution">
    <text evidence="5">The sequence shown here is derived from an EMBL/GenBank/DDBJ whole genome shotgun (WGS) entry which is preliminary data.</text>
</comment>
<dbReference type="Gene3D" id="3.90.1140.10">
    <property type="entry name" value="Cyclic phosphodiesterase"/>
    <property type="match status" value="1"/>
</dbReference>
<dbReference type="EMBL" id="DSTU01000008">
    <property type="protein sequence ID" value="HFJ54255.1"/>
    <property type="molecule type" value="Genomic_DNA"/>
</dbReference>
<sequence length="194" mass="21621">MSEKIRSFVAVDTSVSVRGELARLVKDLEVKTEFSVKWVKPEQMHITLAFLGEVTSEFVQNAESRLKQSIAGFPEFSCQLAGLGAFPSVNRARVIWAGVGTGADRVIALQREVVQTLMRIGFVPERRPFSPHLTLGRMRVPVNVQFINSVSFVSSEWRVSELIIYQSELHPSGPVYTPLVRLQLSTAEFSSGKL</sequence>
<dbReference type="InterPro" id="IPR014051">
    <property type="entry name" value="Phosphoesterase_HXTX"/>
</dbReference>
<dbReference type="HAMAP" id="MF_01940">
    <property type="entry name" value="RNA_CPDase"/>
    <property type="match status" value="1"/>
</dbReference>
<feature type="short sequence motif" description="HXTX 1" evidence="2">
    <location>
        <begin position="45"/>
        <end position="48"/>
    </location>
</feature>
<dbReference type="AlphaFoldDB" id="A0A7C1WMB5"/>
<dbReference type="EMBL" id="DSLG01000005">
    <property type="protein sequence ID" value="HEA87300.1"/>
    <property type="molecule type" value="Genomic_DNA"/>
</dbReference>
<name>A0A7C1WMB5_UNCW3</name>
<dbReference type="EMBL" id="DSKA01000186">
    <property type="protein sequence ID" value="HEE18405.1"/>
    <property type="molecule type" value="Genomic_DNA"/>
</dbReference>
<accession>A0A7C1WMB5</accession>
<feature type="short sequence motif" description="HXTX 2" evidence="2">
    <location>
        <begin position="132"/>
        <end position="135"/>
    </location>
</feature>
<evidence type="ECO:0000313" key="6">
    <source>
        <dbReference type="EMBL" id="HFJ54255.1"/>
    </source>
</evidence>
<reference evidence="5" key="1">
    <citation type="journal article" date="2020" name="mSystems">
        <title>Genome- and Community-Level Interaction Insights into Carbon Utilization and Element Cycling Functions of Hydrothermarchaeota in Hydrothermal Sediment.</title>
        <authorList>
            <person name="Zhou Z."/>
            <person name="Liu Y."/>
            <person name="Xu W."/>
            <person name="Pan J."/>
            <person name="Luo Z.H."/>
            <person name="Li M."/>
        </authorList>
    </citation>
    <scope>NUCLEOTIDE SEQUENCE [LARGE SCALE GENOMIC DNA]</scope>
    <source>
        <strain evidence="5">SpSt-236</strain>
        <strain evidence="4">SpSt-265</strain>
        <strain evidence="6">SpSt-465</strain>
    </source>
</reference>
<dbReference type="Pfam" id="PF02834">
    <property type="entry name" value="LigT_PEase"/>
    <property type="match status" value="2"/>
</dbReference>
<dbReference type="PANTHER" id="PTHR35561">
    <property type="entry name" value="RNA 2',3'-CYCLIC PHOSPHODIESTERASE"/>
    <property type="match status" value="1"/>
</dbReference>
<feature type="active site" description="Proton acceptor" evidence="2">
    <location>
        <position position="132"/>
    </location>
</feature>
<protein>
    <recommendedName>
        <fullName evidence="2">RNA 2',3'-cyclic phosphodiesterase</fullName>
        <shortName evidence="2">RNA 2',3'-CPDase</shortName>
        <ecNumber evidence="2">3.1.4.58</ecNumber>
    </recommendedName>
</protein>